<comment type="caution">
    <text evidence="1">The sequence shown here is derived from an EMBL/GenBank/DDBJ whole genome shotgun (WGS) entry which is preliminary data.</text>
</comment>
<proteinExistence type="predicted"/>
<dbReference type="EMBL" id="MCGH01000005">
    <property type="protein sequence ID" value="ODM01798.1"/>
    <property type="molecule type" value="Genomic_DNA"/>
</dbReference>
<gene>
    <name evidence="1" type="ORF">BEI61_05790</name>
</gene>
<name>A0A1E2ZZ88_9FIRM</name>
<sequence>MIGELYCGVKKTDIETLNFIKEKEYKGTQQIGIVIISTLQVQ</sequence>
<protein>
    <submittedName>
        <fullName evidence="1">Uncharacterized protein</fullName>
    </submittedName>
</protein>
<accession>A0A1E2ZZ88</accession>
<evidence type="ECO:0000313" key="1">
    <source>
        <dbReference type="EMBL" id="ODM01798.1"/>
    </source>
</evidence>
<dbReference type="Proteomes" id="UP000094067">
    <property type="component" value="Unassembled WGS sequence"/>
</dbReference>
<evidence type="ECO:0000313" key="2">
    <source>
        <dbReference type="Proteomes" id="UP000094067"/>
    </source>
</evidence>
<dbReference type="AlphaFoldDB" id="A0A1E2ZZ88"/>
<organism evidence="1 2">
    <name type="scientific">Eisenbergiella tayi</name>
    <dbReference type="NCBI Taxonomy" id="1432052"/>
    <lineage>
        <taxon>Bacteria</taxon>
        <taxon>Bacillati</taxon>
        <taxon>Bacillota</taxon>
        <taxon>Clostridia</taxon>
        <taxon>Lachnospirales</taxon>
        <taxon>Lachnospiraceae</taxon>
        <taxon>Eisenbergiella</taxon>
    </lineage>
</organism>
<reference evidence="1 2" key="1">
    <citation type="submission" date="2016-07" db="EMBL/GenBank/DDBJ databases">
        <title>Characterization of isolates of Eisenbergiella tayi derived from blood cultures, using whole genome sequencing.</title>
        <authorList>
            <person name="Burdz T."/>
            <person name="Wiebe D."/>
            <person name="Huynh C."/>
            <person name="Bernard K."/>
        </authorList>
    </citation>
    <scope>NUCLEOTIDE SEQUENCE [LARGE SCALE GENOMIC DNA]</scope>
    <source>
        <strain evidence="1 2">NML 110608</strain>
    </source>
</reference>